<proteinExistence type="inferred from homology"/>
<evidence type="ECO:0000313" key="5">
    <source>
        <dbReference type="EMBL" id="SIO29046.1"/>
    </source>
</evidence>
<gene>
    <name evidence="5" type="ORF">SAMN05444165_1987</name>
</gene>
<comment type="similarity">
    <text evidence="1">Belongs to the leucine-binding protein family.</text>
</comment>
<dbReference type="InterPro" id="IPR028081">
    <property type="entry name" value="Leu-bd"/>
</dbReference>
<dbReference type="InterPro" id="IPR028082">
    <property type="entry name" value="Peripla_BP_I"/>
</dbReference>
<dbReference type="PANTHER" id="PTHR47151:SF2">
    <property type="entry name" value="AMINO ACID BINDING PROTEIN"/>
    <property type="match status" value="1"/>
</dbReference>
<name>A0A1N6IAJ4_9BURK</name>
<dbReference type="CDD" id="cd06342">
    <property type="entry name" value="PBP1_ABC_LIVBP-like"/>
    <property type="match status" value="1"/>
</dbReference>
<dbReference type="Proteomes" id="UP000185151">
    <property type="component" value="Unassembled WGS sequence"/>
</dbReference>
<feature type="signal peptide" evidence="3">
    <location>
        <begin position="1"/>
        <end position="22"/>
    </location>
</feature>
<keyword evidence="2 3" id="KW-0732">Signal</keyword>
<evidence type="ECO:0000259" key="4">
    <source>
        <dbReference type="Pfam" id="PF13458"/>
    </source>
</evidence>
<accession>A0A1N6IAJ4</accession>
<dbReference type="Gene3D" id="3.40.50.2300">
    <property type="match status" value="2"/>
</dbReference>
<evidence type="ECO:0000256" key="2">
    <source>
        <dbReference type="ARBA" id="ARBA00022729"/>
    </source>
</evidence>
<reference evidence="5 6" key="1">
    <citation type="submission" date="2016-11" db="EMBL/GenBank/DDBJ databases">
        <authorList>
            <person name="Jaros S."/>
            <person name="Januszkiewicz K."/>
            <person name="Wedrychowicz H."/>
        </authorList>
    </citation>
    <scope>NUCLEOTIDE SEQUENCE [LARGE SCALE GENOMIC DNA]</scope>
    <source>
        <strain evidence="5 6">GAS95</strain>
    </source>
</reference>
<dbReference type="OrthoDB" id="9783240at2"/>
<evidence type="ECO:0000313" key="6">
    <source>
        <dbReference type="Proteomes" id="UP000185151"/>
    </source>
</evidence>
<evidence type="ECO:0000256" key="3">
    <source>
        <dbReference type="SAM" id="SignalP"/>
    </source>
</evidence>
<evidence type="ECO:0000256" key="1">
    <source>
        <dbReference type="ARBA" id="ARBA00010062"/>
    </source>
</evidence>
<dbReference type="RefSeq" id="WP_074295491.1">
    <property type="nucleotide sequence ID" value="NZ_FSRU01000001.1"/>
</dbReference>
<keyword evidence="6" id="KW-1185">Reference proteome</keyword>
<protein>
    <submittedName>
        <fullName evidence="5">Amino acid/amide ABC transporter substrate-binding protein, HAAT family</fullName>
    </submittedName>
</protein>
<dbReference type="AlphaFoldDB" id="A0A1N6IAJ4"/>
<feature type="chain" id="PRO_5012568476" evidence="3">
    <location>
        <begin position="23"/>
        <end position="371"/>
    </location>
</feature>
<feature type="domain" description="Leucine-binding protein" evidence="4">
    <location>
        <begin position="25"/>
        <end position="361"/>
    </location>
</feature>
<dbReference type="SUPFAM" id="SSF53822">
    <property type="entry name" value="Periplasmic binding protein-like I"/>
    <property type="match status" value="1"/>
</dbReference>
<sequence>MRSFRKLVLICGLSIVPGWVLADTTVTIGLSGPLTGGEAGSGKDNENGARLAVQDLNAKSFMVSGQKVTFKLDSEDDQGDPKVGVQVAQKLVDSDAIAILGPNNSGVAIPASRIFSSAGVAILPVASNPALTAQGFNDIFRIGASDAQLGGAMADFAKNVLKAQQVAVVDDRTAYGQGIADQFLQEAKKIGLNVVAQEYTNSKAVDFKAILSTLKTKNPDAVFYGGYSAQAGPMLKQMHEIAMRSALLGGDGICSVELQQLAGDVSSGVFCAQGGSALDKTEAGRAFIQRYKSTYHIDMLVYAPNFYDGAMLIAKAMQATGTTTDRAKIRAYLANVEYDGLAGHYSFDANGNLKGAPTTIYTFRNSQLVPD</sequence>
<dbReference type="PANTHER" id="PTHR47151">
    <property type="entry name" value="LEU/ILE/VAL-BINDING ABC TRANSPORTER SUBUNIT"/>
    <property type="match status" value="1"/>
</dbReference>
<organism evidence="5 6">
    <name type="scientific">Paraburkholderia phenazinium</name>
    <dbReference type="NCBI Taxonomy" id="60549"/>
    <lineage>
        <taxon>Bacteria</taxon>
        <taxon>Pseudomonadati</taxon>
        <taxon>Pseudomonadota</taxon>
        <taxon>Betaproteobacteria</taxon>
        <taxon>Burkholderiales</taxon>
        <taxon>Burkholderiaceae</taxon>
        <taxon>Paraburkholderia</taxon>
    </lineage>
</organism>
<dbReference type="EMBL" id="FSRU01000001">
    <property type="protein sequence ID" value="SIO29046.1"/>
    <property type="molecule type" value="Genomic_DNA"/>
</dbReference>
<dbReference type="Pfam" id="PF13458">
    <property type="entry name" value="Peripla_BP_6"/>
    <property type="match status" value="1"/>
</dbReference>